<accession>A0AAD6VG53</accession>
<name>A0AAD6VG53_9AGAR</name>
<dbReference type="AlphaFoldDB" id="A0AAD6VG53"/>
<proteinExistence type="predicted"/>
<evidence type="ECO:0008006" key="3">
    <source>
        <dbReference type="Google" id="ProtNLM"/>
    </source>
</evidence>
<sequence>MVSVDNVNLDVLELVFAHLSGNDLASIALVSRSFFAGVIPRLYSTLLFRLSHAKRYPRIMTPFAAVAAHPEFAIHVRHVDIRTVPIVKAQYHPKFLLECARALELCRNITSFRCSHPALPPFLPALEDKERLREFRICAKLTTEQSLKLIKLSGIRNLTLDSASWNLLNVLPKWIATLQNNITTLTLFMASELNDVVLGSVLEQLPGLLGLHVIGCPKIDHIVLLGLLSHSINLESLSLTTGENSRVLPTPPPCLPSLRNLAIDVRFCSSNPPSSSVVAAILTYLGTAAARLGSFVVKYPDRQMVLPAPLVAQLTAAHGAGLRNASFIDCVVGAGDSLPGLCRACPRLERLEIAIPVRDLTTFTLALAKARALRVLVDVAVHTHSPRPTLVQDNVRYMFTTVPTLRKIVSDGRIWTVRRGELAVGLERRAARTAGMHWFMPR</sequence>
<feature type="non-terminal residue" evidence="1">
    <location>
        <position position="1"/>
    </location>
</feature>
<gene>
    <name evidence="1" type="ORF">GGX14DRAFT_498367</name>
</gene>
<dbReference type="EMBL" id="JARJCW010000027">
    <property type="protein sequence ID" value="KAJ7210912.1"/>
    <property type="molecule type" value="Genomic_DNA"/>
</dbReference>
<reference evidence="1" key="1">
    <citation type="submission" date="2023-03" db="EMBL/GenBank/DDBJ databases">
        <title>Massive genome expansion in bonnet fungi (Mycena s.s.) driven by repeated elements and novel gene families across ecological guilds.</title>
        <authorList>
            <consortium name="Lawrence Berkeley National Laboratory"/>
            <person name="Harder C.B."/>
            <person name="Miyauchi S."/>
            <person name="Viragh M."/>
            <person name="Kuo A."/>
            <person name="Thoen E."/>
            <person name="Andreopoulos B."/>
            <person name="Lu D."/>
            <person name="Skrede I."/>
            <person name="Drula E."/>
            <person name="Henrissat B."/>
            <person name="Morin E."/>
            <person name="Kohler A."/>
            <person name="Barry K."/>
            <person name="LaButti K."/>
            <person name="Morin E."/>
            <person name="Salamov A."/>
            <person name="Lipzen A."/>
            <person name="Mereny Z."/>
            <person name="Hegedus B."/>
            <person name="Baldrian P."/>
            <person name="Stursova M."/>
            <person name="Weitz H."/>
            <person name="Taylor A."/>
            <person name="Grigoriev I.V."/>
            <person name="Nagy L.G."/>
            <person name="Martin F."/>
            <person name="Kauserud H."/>
        </authorList>
    </citation>
    <scope>NUCLEOTIDE SEQUENCE</scope>
    <source>
        <strain evidence="1">9144</strain>
    </source>
</reference>
<evidence type="ECO:0000313" key="2">
    <source>
        <dbReference type="Proteomes" id="UP001219525"/>
    </source>
</evidence>
<keyword evidence="2" id="KW-1185">Reference proteome</keyword>
<organism evidence="1 2">
    <name type="scientific">Mycena pura</name>
    <dbReference type="NCBI Taxonomy" id="153505"/>
    <lineage>
        <taxon>Eukaryota</taxon>
        <taxon>Fungi</taxon>
        <taxon>Dikarya</taxon>
        <taxon>Basidiomycota</taxon>
        <taxon>Agaricomycotina</taxon>
        <taxon>Agaricomycetes</taxon>
        <taxon>Agaricomycetidae</taxon>
        <taxon>Agaricales</taxon>
        <taxon>Marasmiineae</taxon>
        <taxon>Mycenaceae</taxon>
        <taxon>Mycena</taxon>
    </lineage>
</organism>
<dbReference type="SUPFAM" id="SSF52047">
    <property type="entry name" value="RNI-like"/>
    <property type="match status" value="1"/>
</dbReference>
<comment type="caution">
    <text evidence="1">The sequence shown here is derived from an EMBL/GenBank/DDBJ whole genome shotgun (WGS) entry which is preliminary data.</text>
</comment>
<evidence type="ECO:0000313" key="1">
    <source>
        <dbReference type="EMBL" id="KAJ7210912.1"/>
    </source>
</evidence>
<protein>
    <recommendedName>
        <fullName evidence="3">F-box domain-containing protein</fullName>
    </recommendedName>
</protein>
<dbReference type="Gene3D" id="3.80.10.10">
    <property type="entry name" value="Ribonuclease Inhibitor"/>
    <property type="match status" value="1"/>
</dbReference>
<dbReference type="InterPro" id="IPR032675">
    <property type="entry name" value="LRR_dom_sf"/>
</dbReference>
<dbReference type="Proteomes" id="UP001219525">
    <property type="component" value="Unassembled WGS sequence"/>
</dbReference>